<keyword evidence="11" id="KW-0472">Membrane</keyword>
<evidence type="ECO:0000256" key="6">
    <source>
        <dbReference type="ARBA" id="ARBA00022692"/>
    </source>
</evidence>
<dbReference type="Pfam" id="PF03071">
    <property type="entry name" value="GNT-I"/>
    <property type="match status" value="1"/>
</dbReference>
<keyword evidence="9" id="KW-1133">Transmembrane helix</keyword>
<dbReference type="GO" id="GO:0047223">
    <property type="term" value="F:beta-1,3-galactosyl-O-glycosyl-glycoprotein beta-1,3-N-acetylglucosaminyltransferase activity"/>
    <property type="evidence" value="ECO:0007669"/>
    <property type="project" value="TreeGrafter"/>
</dbReference>
<dbReference type="InterPro" id="IPR029044">
    <property type="entry name" value="Nucleotide-diphossugar_trans"/>
</dbReference>
<dbReference type="InterPro" id="IPR004139">
    <property type="entry name" value="Glyco_trans_13"/>
</dbReference>
<reference evidence="14" key="1">
    <citation type="journal article" date="2021" name="Sci. Adv.">
        <title>The American lobster genome reveals insights on longevity, neural, and immune adaptations.</title>
        <authorList>
            <person name="Polinski J.M."/>
            <person name="Zimin A.V."/>
            <person name="Clark K.F."/>
            <person name="Kohn A.B."/>
            <person name="Sadowski N."/>
            <person name="Timp W."/>
            <person name="Ptitsyn A."/>
            <person name="Khanna P."/>
            <person name="Romanova D.Y."/>
            <person name="Williams P."/>
            <person name="Greenwood S.J."/>
            <person name="Moroz L.L."/>
            <person name="Walt D.R."/>
            <person name="Bodnar A.G."/>
        </authorList>
    </citation>
    <scope>NUCLEOTIDE SEQUENCE</scope>
    <source>
        <strain evidence="14">GMGI-L3</strain>
    </source>
</reference>
<keyword evidence="5" id="KW-0808">Transferase</keyword>
<keyword evidence="7 13" id="KW-0479">Metal-binding</keyword>
<keyword evidence="4 13" id="KW-0328">Glycosyltransferase</keyword>
<keyword evidence="12 13" id="KW-0464">Manganese</keyword>
<dbReference type="UniPathway" id="UPA00378"/>
<sequence>PDFIGWLQEEGMDMLIQLGSRLGPLATRGEPWVFVAHKGHAPIFESLIISRNSSTMDASPLAFSGTISVFPGRQCPWYKEPELVTKAEFCETYEGYHRFCDCQHPLHLHPGMAPYLQLEEVIPVALVTARRFPTVLRQVQQLWQSPGGSQTPLAILVDGHNTQAHMLAQILNITAIFHDNPVPKGTKHRVNQHIKFSLRTIFELYPEVDKAIILEDDLSLAPDFISYFQQTSLLMSVDKTVLCVNAYSYSAFPHTASDPSRIYRVHSYPYYGWMTSRVHALTMLGNWAPLDINADWDLYVRHYHVDATHEVIIPEVPRTRHEGGGGVHVTGLEQETTYDQRPLNTLHNVTINLRRQWHLAYALDLMATIKGATVVKITKHPCVEYPIPKYLKDKTHVIYIYVTSEEDKEHSFTVLGKKVPWSASRCSARFQQDGHSACSAHAQCVDDDKFDRVACLGFYYQNLHESYHGTVSFKFFETPVILIPCHSTVYCDEVPDSLIYRPTKADFTYAKKHSWKHTNSTAQLLWRAPPRYPEEEFNLINVRGVEIHIIE</sequence>
<evidence type="ECO:0000256" key="9">
    <source>
        <dbReference type="ARBA" id="ARBA00022989"/>
    </source>
</evidence>
<evidence type="ECO:0000313" key="15">
    <source>
        <dbReference type="Proteomes" id="UP000747542"/>
    </source>
</evidence>
<evidence type="ECO:0000313" key="14">
    <source>
        <dbReference type="EMBL" id="KAG7178116.1"/>
    </source>
</evidence>
<dbReference type="AlphaFoldDB" id="A0A8J5NCA3"/>
<keyword evidence="6" id="KW-0812">Transmembrane</keyword>
<comment type="function">
    <text evidence="13">Initiates complex N-linked carbohydrate formation. Essential for the conversion of high-mannose to hybrid and complex N-glycans.</text>
</comment>
<dbReference type="GO" id="GO:0003827">
    <property type="term" value="F:alpha-1,3-mannosylglycoprotein 2-beta-N-acetylglucosaminyltransferase activity"/>
    <property type="evidence" value="ECO:0007669"/>
    <property type="project" value="UniProtKB-UniRule"/>
</dbReference>
<comment type="pathway">
    <text evidence="2 13">Protein modification; protein glycosylation.</text>
</comment>
<dbReference type="InterPro" id="IPR052463">
    <property type="entry name" value="O-linked_mannose_GnT"/>
</dbReference>
<dbReference type="PANTHER" id="PTHR46396">
    <property type="entry name" value="PROTEIN O-LINKED-MANNOSE BETA-1,2-N-ACETYLGLUCOSAMINYLTRANSFERASE 1"/>
    <property type="match status" value="1"/>
</dbReference>
<evidence type="ECO:0000256" key="1">
    <source>
        <dbReference type="ARBA" id="ARBA00004323"/>
    </source>
</evidence>
<evidence type="ECO:0000256" key="7">
    <source>
        <dbReference type="ARBA" id="ARBA00022723"/>
    </source>
</evidence>
<evidence type="ECO:0000256" key="2">
    <source>
        <dbReference type="ARBA" id="ARBA00004922"/>
    </source>
</evidence>
<gene>
    <name evidence="14" type="ORF">Hamer_G003887</name>
</gene>
<comment type="catalytic activity">
    <reaction evidence="13">
        <text>N(4)-(alpha-D-Man-(1-&gt;3)-[alpha-D-Man-(1-&gt;3)-[alpha-D-Man-(1-&gt;6)]-alpha-D-Man-(1-&gt;6)]-beta-D-Man-(1-&gt;4)-beta-D-GlcNAc-(1-&gt;4)-beta-D-GlcNAc)-L-asparaginyl-[protein] (N-glucan mannose isomer 5A1,2) + UDP-N-acetyl-alpha-D-glucosamine = N(4)-{beta-D-GlcNAc-(1-&gt;2)-alpha-D-Man-(1-&gt;3)-[alpha-D-Man-(1-&gt;3)-[alpha-D-Man-(1-&gt;6)]-alpha-D-Man-(1-&gt;6)]-beta-D-Man-(1-&gt;4)-beta-D-GlcNAc-(1-&gt;4)-beta-D-GlcNAc}-L-asparaginyl-[protein] + UDP + H(+)</text>
        <dbReference type="Rhea" id="RHEA:11456"/>
        <dbReference type="Rhea" id="RHEA-COMP:14367"/>
        <dbReference type="Rhea" id="RHEA-COMP:14368"/>
        <dbReference type="ChEBI" id="CHEBI:15378"/>
        <dbReference type="ChEBI" id="CHEBI:57705"/>
        <dbReference type="ChEBI" id="CHEBI:58223"/>
        <dbReference type="ChEBI" id="CHEBI:59087"/>
        <dbReference type="ChEBI" id="CHEBI:60625"/>
        <dbReference type="EC" id="2.4.1.101"/>
    </reaction>
</comment>
<dbReference type="Proteomes" id="UP000747542">
    <property type="component" value="Unassembled WGS sequence"/>
</dbReference>
<protein>
    <recommendedName>
        <fullName evidence="13">Alpha-1,3-mannosyl-glycoprotein 2-beta-N-acetylglucosaminyltransferase</fullName>
        <shortName evidence="13">GNT-I</shortName>
        <shortName evidence="13">GlcNAc-T I</shortName>
        <ecNumber evidence="13">2.4.1.101</ecNumber>
    </recommendedName>
    <alternativeName>
        <fullName evidence="13">N-glycosyl-oligosaccharide-glycoprotein N-acetylglucosaminyltransferase I</fullName>
    </alternativeName>
</protein>
<evidence type="ECO:0000256" key="10">
    <source>
        <dbReference type="ARBA" id="ARBA00023034"/>
    </source>
</evidence>
<dbReference type="EMBL" id="JAHLQT010000697">
    <property type="protein sequence ID" value="KAG7178116.1"/>
    <property type="molecule type" value="Genomic_DNA"/>
</dbReference>
<dbReference type="GO" id="GO:0016266">
    <property type="term" value="P:protein O-linked glycosylation via N-acetyl-galactosamine"/>
    <property type="evidence" value="ECO:0007669"/>
    <property type="project" value="TreeGrafter"/>
</dbReference>
<comment type="cofactor">
    <cofactor evidence="13">
        <name>Mn(2+)</name>
        <dbReference type="ChEBI" id="CHEBI:29035"/>
    </cofactor>
    <text evidence="13">The cofactor is mostly bound to the substrate.</text>
</comment>
<evidence type="ECO:0000256" key="4">
    <source>
        <dbReference type="ARBA" id="ARBA00022676"/>
    </source>
</evidence>
<keyword evidence="8 13" id="KW-0735">Signal-anchor</keyword>
<comment type="similarity">
    <text evidence="3 13">Belongs to the glycosyltransferase 13 family.</text>
</comment>
<evidence type="ECO:0000256" key="5">
    <source>
        <dbReference type="ARBA" id="ARBA00022679"/>
    </source>
</evidence>
<dbReference type="GO" id="GO:0000139">
    <property type="term" value="C:Golgi membrane"/>
    <property type="evidence" value="ECO:0007669"/>
    <property type="project" value="UniProtKB-SubCell"/>
</dbReference>
<accession>A0A8J5NCA3</accession>
<keyword evidence="10 13" id="KW-0333">Golgi apparatus</keyword>
<evidence type="ECO:0000256" key="11">
    <source>
        <dbReference type="ARBA" id="ARBA00023136"/>
    </source>
</evidence>
<evidence type="ECO:0000256" key="8">
    <source>
        <dbReference type="ARBA" id="ARBA00022968"/>
    </source>
</evidence>
<keyword evidence="15" id="KW-1185">Reference proteome</keyword>
<dbReference type="EC" id="2.4.1.101" evidence="13"/>
<proteinExistence type="inferred from homology"/>
<dbReference type="GO" id="GO:0030145">
    <property type="term" value="F:manganese ion binding"/>
    <property type="evidence" value="ECO:0007669"/>
    <property type="project" value="UniProtKB-UniRule"/>
</dbReference>
<evidence type="ECO:0000256" key="13">
    <source>
        <dbReference type="RuleBase" id="RU368119"/>
    </source>
</evidence>
<comment type="caution">
    <text evidence="14">The sequence shown here is derived from an EMBL/GenBank/DDBJ whole genome shotgun (WGS) entry which is preliminary data.</text>
</comment>
<evidence type="ECO:0000256" key="12">
    <source>
        <dbReference type="ARBA" id="ARBA00023211"/>
    </source>
</evidence>
<organism evidence="14 15">
    <name type="scientific">Homarus americanus</name>
    <name type="common">American lobster</name>
    <dbReference type="NCBI Taxonomy" id="6706"/>
    <lineage>
        <taxon>Eukaryota</taxon>
        <taxon>Metazoa</taxon>
        <taxon>Ecdysozoa</taxon>
        <taxon>Arthropoda</taxon>
        <taxon>Crustacea</taxon>
        <taxon>Multicrustacea</taxon>
        <taxon>Malacostraca</taxon>
        <taxon>Eumalacostraca</taxon>
        <taxon>Eucarida</taxon>
        <taxon>Decapoda</taxon>
        <taxon>Pleocyemata</taxon>
        <taxon>Astacidea</taxon>
        <taxon>Nephropoidea</taxon>
        <taxon>Nephropidae</taxon>
        <taxon>Homarus</taxon>
    </lineage>
</organism>
<dbReference type="PANTHER" id="PTHR46396:SF1">
    <property type="entry name" value="PROTEIN O-LINKED-MANNOSE BETA-1,2-N-ACETYLGLUCOSAMINYLTRANSFERASE 1"/>
    <property type="match status" value="1"/>
</dbReference>
<feature type="non-terminal residue" evidence="14">
    <location>
        <position position="551"/>
    </location>
</feature>
<name>A0A8J5NCA3_HOMAM</name>
<comment type="subcellular location">
    <subcellularLocation>
        <location evidence="1 13">Golgi apparatus membrane</location>
        <topology evidence="1 13">Single-pass type II membrane protein</topology>
    </subcellularLocation>
</comment>
<dbReference type="SUPFAM" id="SSF53448">
    <property type="entry name" value="Nucleotide-diphospho-sugar transferases"/>
    <property type="match status" value="1"/>
</dbReference>
<evidence type="ECO:0000256" key="3">
    <source>
        <dbReference type="ARBA" id="ARBA00006492"/>
    </source>
</evidence>
<dbReference type="Gene3D" id="3.90.550.10">
    <property type="entry name" value="Spore Coat Polysaccharide Biosynthesis Protein SpsA, Chain A"/>
    <property type="match status" value="1"/>
</dbReference>